<dbReference type="RefSeq" id="WP_180572170.1">
    <property type="nucleotide sequence ID" value="NZ_JACCKB010000382.1"/>
</dbReference>
<proteinExistence type="predicted"/>
<organism evidence="1 2">
    <name type="scientific">Spartinivicinus marinus</name>
    <dbReference type="NCBI Taxonomy" id="2994442"/>
    <lineage>
        <taxon>Bacteria</taxon>
        <taxon>Pseudomonadati</taxon>
        <taxon>Pseudomonadota</taxon>
        <taxon>Gammaproteobacteria</taxon>
        <taxon>Oceanospirillales</taxon>
        <taxon>Zooshikellaceae</taxon>
        <taxon>Spartinivicinus</taxon>
    </lineage>
</organism>
<name>A0A853IEK5_9GAMM</name>
<evidence type="ECO:0000313" key="1">
    <source>
        <dbReference type="EMBL" id="NYZ70272.1"/>
    </source>
</evidence>
<sequence>MVNANVMALLAHGSINYEGVPGGTPQLTAEDVAGALGMGNLPREAYLLGLLKYAGDKTVLHELDRLVQEYVIRVGVREGWREPWPKEKKKSLFFFLQFSRQMINEVLNENICKTCNGTGIYQHKSVTRKCNCNNGKKELNKSGLAKNCCIAYKNWHNTWHSRYLECLKQLHKWDQEINYQLLRYLFSKSS</sequence>
<dbReference type="EMBL" id="JACCKB010000382">
    <property type="protein sequence ID" value="NYZ70272.1"/>
    <property type="molecule type" value="Genomic_DNA"/>
</dbReference>
<keyword evidence="2" id="KW-1185">Reference proteome</keyword>
<evidence type="ECO:0008006" key="3">
    <source>
        <dbReference type="Google" id="ProtNLM"/>
    </source>
</evidence>
<comment type="caution">
    <text evidence="1">The sequence shown here is derived from an EMBL/GenBank/DDBJ whole genome shotgun (WGS) entry which is preliminary data.</text>
</comment>
<evidence type="ECO:0000313" key="2">
    <source>
        <dbReference type="Proteomes" id="UP000569732"/>
    </source>
</evidence>
<dbReference type="Proteomes" id="UP000569732">
    <property type="component" value="Unassembled WGS sequence"/>
</dbReference>
<accession>A0A853IEK5</accession>
<protein>
    <recommendedName>
        <fullName evidence="3">Antitermination protein</fullName>
    </recommendedName>
</protein>
<reference evidence="1 2" key="1">
    <citation type="submission" date="2020-07" db="EMBL/GenBank/DDBJ databases">
        <title>Endozoicomonas sp. nov., isolated from sediment.</title>
        <authorList>
            <person name="Gu T."/>
        </authorList>
    </citation>
    <scope>NUCLEOTIDE SEQUENCE [LARGE SCALE GENOMIC DNA]</scope>
    <source>
        <strain evidence="1 2">SM1973</strain>
    </source>
</reference>
<dbReference type="AlphaFoldDB" id="A0A853IEK5"/>
<gene>
    <name evidence="1" type="ORF">H0A36_30130</name>
</gene>